<comment type="caution">
    <text evidence="1">The sequence shown here is derived from an EMBL/GenBank/DDBJ whole genome shotgun (WGS) entry which is preliminary data.</text>
</comment>
<name>A0ABX9SL93_9GAMM</name>
<dbReference type="Proteomes" id="UP000280955">
    <property type="component" value="Unassembled WGS sequence"/>
</dbReference>
<evidence type="ECO:0008006" key="3">
    <source>
        <dbReference type="Google" id="ProtNLM"/>
    </source>
</evidence>
<reference evidence="1 2" key="1">
    <citation type="submission" date="2018-10" db="EMBL/GenBank/DDBJ databases">
        <title>Genomic Encyclopedia of Archaeal and Bacterial Type Strains, Phase II (KMG-II): from individual species to whole genera.</title>
        <authorList>
            <person name="Goeker M."/>
        </authorList>
    </citation>
    <scope>NUCLEOTIDE SEQUENCE [LARGE SCALE GENOMIC DNA]</scope>
    <source>
        <strain evidence="1 2">DSM 15149</strain>
    </source>
</reference>
<accession>A0ABX9SL93</accession>
<sequence length="88" mass="10074">MKKYIHGIVLCFIRLDIPFILQVADLLATFTHPSHRVIYAPGDSFTGRRAVTRNLLGIYGACLWVFNKNFDHSTSFSFLIKIKFGIKI</sequence>
<dbReference type="EMBL" id="RBLJ01000005">
    <property type="protein sequence ID" value="RKS54746.1"/>
    <property type="molecule type" value="Genomic_DNA"/>
</dbReference>
<organism evidence="1 2">
    <name type="scientific">Photorhabdus asymbiotica</name>
    <dbReference type="NCBI Taxonomy" id="291112"/>
    <lineage>
        <taxon>Bacteria</taxon>
        <taxon>Pseudomonadati</taxon>
        <taxon>Pseudomonadota</taxon>
        <taxon>Gammaproteobacteria</taxon>
        <taxon>Enterobacterales</taxon>
        <taxon>Morganellaceae</taxon>
        <taxon>Photorhabdus</taxon>
    </lineage>
</organism>
<evidence type="ECO:0000313" key="2">
    <source>
        <dbReference type="Proteomes" id="UP000280955"/>
    </source>
</evidence>
<proteinExistence type="predicted"/>
<gene>
    <name evidence="1" type="ORF">BDD30_4337</name>
</gene>
<evidence type="ECO:0000313" key="1">
    <source>
        <dbReference type="EMBL" id="RKS54746.1"/>
    </source>
</evidence>
<protein>
    <recommendedName>
        <fullName evidence="3">Secreted protein</fullName>
    </recommendedName>
</protein>
<keyword evidence="2" id="KW-1185">Reference proteome</keyword>